<dbReference type="EMBL" id="JASSZA010000014">
    <property type="protein sequence ID" value="KAK2094209.1"/>
    <property type="molecule type" value="Genomic_DNA"/>
</dbReference>
<accession>A0ABQ9UBM6</accession>
<evidence type="ECO:0008006" key="3">
    <source>
        <dbReference type="Google" id="ProtNLM"/>
    </source>
</evidence>
<name>A0ABQ9UBM6_SAGOE</name>
<dbReference type="Proteomes" id="UP001266305">
    <property type="component" value="Unassembled WGS sequence"/>
</dbReference>
<sequence length="82" mass="8965">MPLKTKPCVPATLHVWQALLGATGADGGRACVPGACDLKEEVRHKPDVHLQAPRSLSDYRSGVRQWQPAEPTAGRLVLRRRS</sequence>
<proteinExistence type="predicted"/>
<comment type="caution">
    <text evidence="1">The sequence shown here is derived from an EMBL/GenBank/DDBJ whole genome shotgun (WGS) entry which is preliminary data.</text>
</comment>
<evidence type="ECO:0000313" key="2">
    <source>
        <dbReference type="Proteomes" id="UP001266305"/>
    </source>
</evidence>
<keyword evidence="2" id="KW-1185">Reference proteome</keyword>
<gene>
    <name evidence="1" type="ORF">P7K49_027947</name>
</gene>
<protein>
    <recommendedName>
        <fullName evidence="3">Secreted protein</fullName>
    </recommendedName>
</protein>
<reference evidence="1 2" key="1">
    <citation type="submission" date="2023-05" db="EMBL/GenBank/DDBJ databases">
        <title>B98-5 Cell Line De Novo Hybrid Assembly: An Optical Mapping Approach.</title>
        <authorList>
            <person name="Kananen K."/>
            <person name="Auerbach J.A."/>
            <person name="Kautto E."/>
            <person name="Blachly J.S."/>
        </authorList>
    </citation>
    <scope>NUCLEOTIDE SEQUENCE [LARGE SCALE GENOMIC DNA]</scope>
    <source>
        <strain evidence="1">B95-8</strain>
        <tissue evidence="1">Cell line</tissue>
    </source>
</reference>
<organism evidence="1 2">
    <name type="scientific">Saguinus oedipus</name>
    <name type="common">Cotton-top tamarin</name>
    <name type="synonym">Oedipomidas oedipus</name>
    <dbReference type="NCBI Taxonomy" id="9490"/>
    <lineage>
        <taxon>Eukaryota</taxon>
        <taxon>Metazoa</taxon>
        <taxon>Chordata</taxon>
        <taxon>Craniata</taxon>
        <taxon>Vertebrata</taxon>
        <taxon>Euteleostomi</taxon>
        <taxon>Mammalia</taxon>
        <taxon>Eutheria</taxon>
        <taxon>Euarchontoglires</taxon>
        <taxon>Primates</taxon>
        <taxon>Haplorrhini</taxon>
        <taxon>Platyrrhini</taxon>
        <taxon>Cebidae</taxon>
        <taxon>Callitrichinae</taxon>
        <taxon>Saguinus</taxon>
    </lineage>
</organism>
<evidence type="ECO:0000313" key="1">
    <source>
        <dbReference type="EMBL" id="KAK2094209.1"/>
    </source>
</evidence>